<keyword evidence="3" id="KW-1185">Reference proteome</keyword>
<dbReference type="Proteomes" id="UP000006310">
    <property type="component" value="Chromosome 4"/>
</dbReference>
<feature type="region of interest" description="Disordered" evidence="1">
    <location>
        <begin position="64"/>
        <end position="85"/>
    </location>
</feature>
<dbReference type="GeneID" id="34525611"/>
<reference evidence="3" key="2">
    <citation type="submission" date="2012-08" db="EMBL/GenBank/DDBJ databases">
        <title>Genome sequence of Kazachstania naganishii.</title>
        <authorList>
            <person name="Gordon J.L."/>
            <person name="Armisen D."/>
            <person name="Proux-Wera E."/>
            <person name="OhEigeartaigh S.S."/>
            <person name="Byrne K.P."/>
            <person name="Wolfe K.H."/>
        </authorList>
    </citation>
    <scope>NUCLEOTIDE SEQUENCE [LARGE SCALE GENOMIC DNA]</scope>
    <source>
        <strain evidence="3">ATCC MYA-139 / BCRC 22969 / CBS 8797 / CCRC 22969 / KCTC 17520 / NBRC 10181 / NCYC 3082</strain>
    </source>
</reference>
<dbReference type="RefSeq" id="XP_022464168.1">
    <property type="nucleotide sequence ID" value="XM_022607588.1"/>
</dbReference>
<evidence type="ECO:0000256" key="1">
    <source>
        <dbReference type="SAM" id="MobiDB-lite"/>
    </source>
</evidence>
<protein>
    <submittedName>
        <fullName evidence="2">Uncharacterized protein</fullName>
    </submittedName>
</protein>
<name>J7RXT9_HUIN7</name>
<evidence type="ECO:0000313" key="2">
    <source>
        <dbReference type="EMBL" id="CCK69922.1"/>
    </source>
</evidence>
<dbReference type="EMBL" id="HE978317">
    <property type="protein sequence ID" value="CCK69922.1"/>
    <property type="molecule type" value="Genomic_DNA"/>
</dbReference>
<reference evidence="2 3" key="1">
    <citation type="journal article" date="2011" name="Proc. Natl. Acad. Sci. U.S.A.">
        <title>Evolutionary erosion of yeast sex chromosomes by mating-type switching accidents.</title>
        <authorList>
            <person name="Gordon J.L."/>
            <person name="Armisen D."/>
            <person name="Proux-Wera E."/>
            <person name="Oheigeartaigh S.S."/>
            <person name="Byrne K.P."/>
            <person name="Wolfe K.H."/>
        </authorList>
    </citation>
    <scope>NUCLEOTIDE SEQUENCE [LARGE SCALE GENOMIC DNA]</scope>
    <source>
        <strain evidence="3">ATCC MYA-139 / BCRC 22969 / CBS 8797 / CCRC 22969 / KCTC 17520 / NBRC 10181 / NCYC 3082</strain>
    </source>
</reference>
<gene>
    <name evidence="2" type="primary">KNAG0D01710</name>
    <name evidence="2" type="ordered locus">KNAG_0D01710</name>
</gene>
<dbReference type="HOGENOM" id="CLU_1540293_0_0_1"/>
<dbReference type="KEGG" id="kng:KNAG_0D01710"/>
<dbReference type="AlphaFoldDB" id="J7RXT9"/>
<proteinExistence type="predicted"/>
<evidence type="ECO:0000313" key="3">
    <source>
        <dbReference type="Proteomes" id="UP000006310"/>
    </source>
</evidence>
<accession>J7RXT9</accession>
<organism evidence="2 3">
    <name type="scientific">Huiozyma naganishii (strain ATCC MYA-139 / BCRC 22969 / CBS 8797 / KCTC 17520 / NBRC 10181 / NCYC 3082 / Yp74L-3)</name>
    <name type="common">Yeast</name>
    <name type="synonym">Kazachstania naganishii</name>
    <dbReference type="NCBI Taxonomy" id="1071383"/>
    <lineage>
        <taxon>Eukaryota</taxon>
        <taxon>Fungi</taxon>
        <taxon>Dikarya</taxon>
        <taxon>Ascomycota</taxon>
        <taxon>Saccharomycotina</taxon>
        <taxon>Saccharomycetes</taxon>
        <taxon>Saccharomycetales</taxon>
        <taxon>Saccharomycetaceae</taxon>
        <taxon>Huiozyma</taxon>
    </lineage>
</organism>
<sequence>MLNCVPTGPFPEHTHTHTPAFFSPTAALNLHNGLPSGQQHRVPGACSKNCRETAALHHCVTARARNTARSSRRPHSRMLAQHTRSTEIKGQTTAFFGVSRPYCPRSKGKVPRPDSAGARPEGCFFSLAALFSFREPASSCLTHAAPVFPGAAAPGNTGAAAPLHARCKSRWGVT</sequence>